<evidence type="ECO:0000256" key="1">
    <source>
        <dbReference type="SAM" id="SignalP"/>
    </source>
</evidence>
<dbReference type="Pfam" id="PF04151">
    <property type="entry name" value="PPC"/>
    <property type="match status" value="1"/>
</dbReference>
<dbReference type="InterPro" id="IPR007280">
    <property type="entry name" value="Peptidase_C_arc/bac"/>
</dbReference>
<feature type="signal peptide" evidence="1">
    <location>
        <begin position="1"/>
        <end position="26"/>
    </location>
</feature>
<dbReference type="Gene3D" id="2.60.40.1080">
    <property type="match status" value="1"/>
</dbReference>
<feature type="chain" id="PRO_5027052959" description="BIG2 domain-containing protein" evidence="1">
    <location>
        <begin position="27"/>
        <end position="222"/>
    </location>
</feature>
<dbReference type="Gene3D" id="2.60.120.380">
    <property type="match status" value="1"/>
</dbReference>
<gene>
    <name evidence="3" type="ORF">AVDCRST_MAG89-3441</name>
</gene>
<dbReference type="SUPFAM" id="SSF89260">
    <property type="entry name" value="Collagen-binding domain"/>
    <property type="match status" value="1"/>
</dbReference>
<dbReference type="SMART" id="SM00635">
    <property type="entry name" value="BID_2"/>
    <property type="match status" value="1"/>
</dbReference>
<accession>A0A6J4MCK9</accession>
<evidence type="ECO:0000313" key="3">
    <source>
        <dbReference type="EMBL" id="CAA9356063.1"/>
    </source>
</evidence>
<evidence type="ECO:0000259" key="2">
    <source>
        <dbReference type="SMART" id="SM00635"/>
    </source>
</evidence>
<dbReference type="Pfam" id="PF02368">
    <property type="entry name" value="Big_2"/>
    <property type="match status" value="1"/>
</dbReference>
<dbReference type="EMBL" id="CADCTV010000719">
    <property type="protein sequence ID" value="CAA9356063.1"/>
    <property type="molecule type" value="Genomic_DNA"/>
</dbReference>
<keyword evidence="1" id="KW-0732">Signal</keyword>
<organism evidence="3">
    <name type="scientific">uncultured Gemmatimonadota bacterium</name>
    <dbReference type="NCBI Taxonomy" id="203437"/>
    <lineage>
        <taxon>Bacteria</taxon>
        <taxon>Pseudomonadati</taxon>
        <taxon>Gemmatimonadota</taxon>
        <taxon>environmental samples</taxon>
    </lineage>
</organism>
<name>A0A6J4MCK9_9BACT</name>
<dbReference type="SUPFAM" id="SSF49373">
    <property type="entry name" value="Invasin/intimin cell-adhesion fragments"/>
    <property type="match status" value="1"/>
</dbReference>
<feature type="domain" description="BIG2" evidence="2">
    <location>
        <begin position="28"/>
        <end position="108"/>
    </location>
</feature>
<dbReference type="InterPro" id="IPR008964">
    <property type="entry name" value="Invasin/intimin_cell_adhesion"/>
</dbReference>
<reference evidence="3" key="1">
    <citation type="submission" date="2020-02" db="EMBL/GenBank/DDBJ databases">
        <authorList>
            <person name="Meier V. D."/>
        </authorList>
    </citation>
    <scope>NUCLEOTIDE SEQUENCE</scope>
    <source>
        <strain evidence="3">AVDCRST_MAG89</strain>
    </source>
</reference>
<sequence length="222" mass="22802">MFLRKTALPVLAALLTLAACDGGTKATPVDTVIIEADDSELAVGGTLQLTATAYDDEGDEVTGRDVEWSVSNKAIATIDDNGLLTGVAAGPVSVTAEIGGESDTQAFVVVNPFGTCPITNHTLGSTSTGTLASGDCQFSDGTFIDLYRFTVTTTRSVTITMRSTAVNSYLYLATAVGDDIAENDNGAGGNDARITVTLNPGTYIIGANSLTPASGQYTLTTQ</sequence>
<proteinExistence type="predicted"/>
<dbReference type="PROSITE" id="PS51257">
    <property type="entry name" value="PROKAR_LIPOPROTEIN"/>
    <property type="match status" value="1"/>
</dbReference>
<dbReference type="InterPro" id="IPR003343">
    <property type="entry name" value="Big_2"/>
</dbReference>
<dbReference type="AlphaFoldDB" id="A0A6J4MCK9"/>
<protein>
    <recommendedName>
        <fullName evidence="2">BIG2 domain-containing protein</fullName>
    </recommendedName>
</protein>